<evidence type="ECO:0000256" key="2">
    <source>
        <dbReference type="SAM" id="Phobius"/>
    </source>
</evidence>
<sequence>MMQTVIFSGLQDVVTALAGVLVAFLVAYIKQHFSATQISTASGIATEAVNFAVQAAKKLGITQDLAKYNSALTKAKELASKAGLNFSDSQWETLLESAYKKAKNEWQPLQTVASTTYTGDDIANMVKAELEKVAPNVPVDTIVTLIQQELSKLSLSVKVAPVETPSTEQPVSNSAGPVAVPAGEAM</sequence>
<evidence type="ECO:0008006" key="5">
    <source>
        <dbReference type="Google" id="ProtNLM"/>
    </source>
</evidence>
<keyword evidence="2" id="KW-0472">Membrane</keyword>
<dbReference type="OrthoDB" id="1800609at2"/>
<dbReference type="EMBL" id="OMOF01000314">
    <property type="protein sequence ID" value="SPF47254.1"/>
    <property type="molecule type" value="Genomic_DNA"/>
</dbReference>
<evidence type="ECO:0000256" key="1">
    <source>
        <dbReference type="SAM" id="MobiDB-lite"/>
    </source>
</evidence>
<protein>
    <recommendedName>
        <fullName evidence="5">Holin</fullName>
    </recommendedName>
</protein>
<dbReference type="AlphaFoldDB" id="A0A2U3L5R0"/>
<dbReference type="Pfam" id="PF09682">
    <property type="entry name" value="Phage_holin_6_1"/>
    <property type="match status" value="1"/>
</dbReference>
<keyword evidence="2" id="KW-1133">Transmembrane helix</keyword>
<organism evidence="3 4">
    <name type="scientific">Candidatus Desulfosporosinus infrequens</name>
    <dbReference type="NCBI Taxonomy" id="2043169"/>
    <lineage>
        <taxon>Bacteria</taxon>
        <taxon>Bacillati</taxon>
        <taxon>Bacillota</taxon>
        <taxon>Clostridia</taxon>
        <taxon>Eubacteriales</taxon>
        <taxon>Desulfitobacteriaceae</taxon>
        <taxon>Desulfosporosinus</taxon>
    </lineage>
</organism>
<name>A0A2U3L5R0_9FIRM</name>
<reference evidence="4" key="1">
    <citation type="submission" date="2018-02" db="EMBL/GenBank/DDBJ databases">
        <authorList>
            <person name="Hausmann B."/>
        </authorList>
    </citation>
    <scope>NUCLEOTIDE SEQUENCE [LARGE SCALE GENOMIC DNA]</scope>
    <source>
        <strain evidence="4">Peat soil MAG SbF1</strain>
    </source>
</reference>
<feature type="compositionally biased region" description="Polar residues" evidence="1">
    <location>
        <begin position="164"/>
        <end position="175"/>
    </location>
</feature>
<evidence type="ECO:0000313" key="3">
    <source>
        <dbReference type="EMBL" id="SPF47254.1"/>
    </source>
</evidence>
<dbReference type="Proteomes" id="UP000238916">
    <property type="component" value="Unassembled WGS sequence"/>
</dbReference>
<keyword evidence="2" id="KW-0812">Transmembrane</keyword>
<evidence type="ECO:0000313" key="4">
    <source>
        <dbReference type="Proteomes" id="UP000238916"/>
    </source>
</evidence>
<feature type="region of interest" description="Disordered" evidence="1">
    <location>
        <begin position="163"/>
        <end position="186"/>
    </location>
</feature>
<proteinExistence type="predicted"/>
<dbReference type="InterPro" id="IPR010026">
    <property type="entry name" value="Phage_holin_LL-H"/>
</dbReference>
<feature type="transmembrane region" description="Helical" evidence="2">
    <location>
        <begin position="6"/>
        <end position="29"/>
    </location>
</feature>
<gene>
    <name evidence="3" type="ORF">SBF1_3810009</name>
</gene>
<accession>A0A2U3L5R0</accession>